<evidence type="ECO:0000256" key="4">
    <source>
        <dbReference type="ARBA" id="ARBA00023186"/>
    </source>
</evidence>
<dbReference type="InterPro" id="IPR056792">
    <property type="entry name" value="PRC_RimM"/>
</dbReference>
<proteinExistence type="inferred from homology"/>
<dbReference type="InterPro" id="IPR036976">
    <property type="entry name" value="RimM_N_sf"/>
</dbReference>
<dbReference type="GO" id="GO:0005737">
    <property type="term" value="C:cytoplasm"/>
    <property type="evidence" value="ECO:0007669"/>
    <property type="project" value="UniProtKB-SubCell"/>
</dbReference>
<evidence type="ECO:0000259" key="6">
    <source>
        <dbReference type="Pfam" id="PF01782"/>
    </source>
</evidence>
<keyword evidence="1 5" id="KW-0963">Cytoplasm</keyword>
<dbReference type="GO" id="GO:0043022">
    <property type="term" value="F:ribosome binding"/>
    <property type="evidence" value="ECO:0007669"/>
    <property type="project" value="InterPro"/>
</dbReference>
<comment type="function">
    <text evidence="5">An accessory protein needed during the final step in the assembly of 30S ribosomal subunit, possibly for assembly of the head region. Essential for efficient processing of 16S rRNA. May be needed both before and after RbfA during the maturation of 16S rRNA. It has affinity for free ribosomal 30S subunits but not for 70S ribosomes.</text>
</comment>
<evidence type="ECO:0000256" key="2">
    <source>
        <dbReference type="ARBA" id="ARBA00022517"/>
    </source>
</evidence>
<keyword evidence="2 5" id="KW-0690">Ribosome biogenesis</keyword>
<accession>A0A939H3Z0</accession>
<dbReference type="HAMAP" id="MF_00014">
    <property type="entry name" value="Ribosome_mat_RimM"/>
    <property type="match status" value="1"/>
</dbReference>
<comment type="subcellular location">
    <subcellularLocation>
        <location evidence="5">Cytoplasm</location>
    </subcellularLocation>
</comment>
<reference evidence="8" key="1">
    <citation type="submission" date="2021-03" db="EMBL/GenBank/DDBJ databases">
        <title>Proteiniclasticum marinus sp. nov., isolated from tidal flat sediment.</title>
        <authorList>
            <person name="Namirimu T."/>
            <person name="Yang J.-A."/>
            <person name="Yang S.-H."/>
            <person name="Kim Y.-J."/>
            <person name="Kwon K.K."/>
        </authorList>
    </citation>
    <scope>NUCLEOTIDE SEQUENCE</scope>
    <source>
        <strain evidence="8">SCR006</strain>
    </source>
</reference>
<keyword evidence="9" id="KW-1185">Reference proteome</keyword>
<gene>
    <name evidence="5 8" type="primary">rimM</name>
    <name evidence="8" type="ORF">J3A84_01385</name>
</gene>
<feature type="domain" description="Ribosome maturation factor RimM PRC barrel" evidence="7">
    <location>
        <begin position="96"/>
        <end position="157"/>
    </location>
</feature>
<keyword evidence="3 5" id="KW-0698">rRNA processing</keyword>
<dbReference type="Gene3D" id="2.40.30.60">
    <property type="entry name" value="RimM"/>
    <property type="match status" value="1"/>
</dbReference>
<sequence length="165" mass="19214">MKKFLTIGEITKPHGLKGEVKVFPLTDDINRFKKLKRVFIEGKEVKVLYVTVGSDRAIMKFEGCESIDDAERYRRKTIEVPREEAVKLEEDAYFIEDLKDCIVFDSEGKELGPVDDVIQTGANDVYWIRKPKELLIPAIRDVVIEVNIEEERIIIKPVREWMDED</sequence>
<dbReference type="AlphaFoldDB" id="A0A939H3Z0"/>
<evidence type="ECO:0000256" key="3">
    <source>
        <dbReference type="ARBA" id="ARBA00022552"/>
    </source>
</evidence>
<comment type="domain">
    <text evidence="5">The PRC barrel domain binds ribosomal protein uS19.</text>
</comment>
<dbReference type="Pfam" id="PF01782">
    <property type="entry name" value="RimM"/>
    <property type="match status" value="1"/>
</dbReference>
<comment type="caution">
    <text evidence="8">The sequence shown here is derived from an EMBL/GenBank/DDBJ whole genome shotgun (WGS) entry which is preliminary data.</text>
</comment>
<dbReference type="EMBL" id="JAFNJU010000001">
    <property type="protein sequence ID" value="MBO1263694.1"/>
    <property type="molecule type" value="Genomic_DNA"/>
</dbReference>
<dbReference type="NCBIfam" id="TIGR02273">
    <property type="entry name" value="16S_RimM"/>
    <property type="match status" value="1"/>
</dbReference>
<evidence type="ECO:0000256" key="1">
    <source>
        <dbReference type="ARBA" id="ARBA00022490"/>
    </source>
</evidence>
<name>A0A939H3Z0_9CLOT</name>
<dbReference type="PANTHER" id="PTHR33692">
    <property type="entry name" value="RIBOSOME MATURATION FACTOR RIMM"/>
    <property type="match status" value="1"/>
</dbReference>
<dbReference type="InterPro" id="IPR009000">
    <property type="entry name" value="Transl_B-barrel_sf"/>
</dbReference>
<dbReference type="Gene3D" id="2.30.30.240">
    <property type="entry name" value="PRC-barrel domain"/>
    <property type="match status" value="1"/>
</dbReference>
<evidence type="ECO:0000256" key="5">
    <source>
        <dbReference type="HAMAP-Rule" id="MF_00014"/>
    </source>
</evidence>
<dbReference type="SUPFAM" id="SSF50447">
    <property type="entry name" value="Translation proteins"/>
    <property type="match status" value="1"/>
</dbReference>
<dbReference type="GO" id="GO:0042274">
    <property type="term" value="P:ribosomal small subunit biogenesis"/>
    <property type="evidence" value="ECO:0007669"/>
    <property type="project" value="UniProtKB-UniRule"/>
</dbReference>
<evidence type="ECO:0000259" key="7">
    <source>
        <dbReference type="Pfam" id="PF24986"/>
    </source>
</evidence>
<feature type="domain" description="RimM N-terminal" evidence="6">
    <location>
        <begin position="6"/>
        <end position="83"/>
    </location>
</feature>
<comment type="subunit">
    <text evidence="5">Binds ribosomal protein uS19.</text>
</comment>
<dbReference type="RefSeq" id="WP_207598202.1">
    <property type="nucleotide sequence ID" value="NZ_JAFNJU010000001.1"/>
</dbReference>
<evidence type="ECO:0000313" key="9">
    <source>
        <dbReference type="Proteomes" id="UP000664218"/>
    </source>
</evidence>
<dbReference type="InterPro" id="IPR011961">
    <property type="entry name" value="RimM"/>
</dbReference>
<protein>
    <recommendedName>
        <fullName evidence="5">Ribosome maturation factor RimM</fullName>
    </recommendedName>
</protein>
<keyword evidence="4 5" id="KW-0143">Chaperone</keyword>
<comment type="similarity">
    <text evidence="5">Belongs to the RimM family.</text>
</comment>
<dbReference type="GO" id="GO:0006364">
    <property type="term" value="P:rRNA processing"/>
    <property type="evidence" value="ECO:0007669"/>
    <property type="project" value="UniProtKB-UniRule"/>
</dbReference>
<dbReference type="InterPro" id="IPR011033">
    <property type="entry name" value="PRC_barrel-like_sf"/>
</dbReference>
<dbReference type="Proteomes" id="UP000664218">
    <property type="component" value="Unassembled WGS sequence"/>
</dbReference>
<dbReference type="SUPFAM" id="SSF50346">
    <property type="entry name" value="PRC-barrel domain"/>
    <property type="match status" value="1"/>
</dbReference>
<dbReference type="InterPro" id="IPR002676">
    <property type="entry name" value="RimM_N"/>
</dbReference>
<evidence type="ECO:0000313" key="8">
    <source>
        <dbReference type="EMBL" id="MBO1263694.1"/>
    </source>
</evidence>
<organism evidence="8 9">
    <name type="scientific">Proteiniclasticum aestuarii</name>
    <dbReference type="NCBI Taxonomy" id="2817862"/>
    <lineage>
        <taxon>Bacteria</taxon>
        <taxon>Bacillati</taxon>
        <taxon>Bacillota</taxon>
        <taxon>Clostridia</taxon>
        <taxon>Eubacteriales</taxon>
        <taxon>Clostridiaceae</taxon>
        <taxon>Proteiniclasticum</taxon>
    </lineage>
</organism>
<dbReference type="PANTHER" id="PTHR33692:SF1">
    <property type="entry name" value="RIBOSOME MATURATION FACTOR RIMM"/>
    <property type="match status" value="1"/>
</dbReference>
<dbReference type="Pfam" id="PF24986">
    <property type="entry name" value="PRC_RimM"/>
    <property type="match status" value="1"/>
</dbReference>
<dbReference type="GO" id="GO:0005840">
    <property type="term" value="C:ribosome"/>
    <property type="evidence" value="ECO:0007669"/>
    <property type="project" value="InterPro"/>
</dbReference>